<dbReference type="EMBL" id="CP005077">
    <property type="protein sequence ID" value="AGM25427.1"/>
    <property type="molecule type" value="Genomic_DNA"/>
</dbReference>
<organism evidence="2 3">
    <name type="scientific">Spiroplasma chrysopicola DF-1</name>
    <dbReference type="NCBI Taxonomy" id="1276227"/>
    <lineage>
        <taxon>Bacteria</taxon>
        <taxon>Bacillati</taxon>
        <taxon>Mycoplasmatota</taxon>
        <taxon>Mollicutes</taxon>
        <taxon>Entomoplasmatales</taxon>
        <taxon>Spiroplasmataceae</taxon>
        <taxon>Spiroplasma</taxon>
    </lineage>
</organism>
<dbReference type="OrthoDB" id="386990at2"/>
<dbReference type="HOGENOM" id="CLU_316625_0_0_14"/>
<dbReference type="KEGG" id="scr:SCHRY_v1c08520"/>
<name>R4U253_9MOLU</name>
<evidence type="ECO:0000256" key="1">
    <source>
        <dbReference type="SAM" id="Phobius"/>
    </source>
</evidence>
<dbReference type="RefSeq" id="WP_016339248.1">
    <property type="nucleotide sequence ID" value="NC_021280.1"/>
</dbReference>
<dbReference type="PATRIC" id="fig|1276227.3.peg.861"/>
<dbReference type="AlphaFoldDB" id="R4U253"/>
<protein>
    <submittedName>
        <fullName evidence="2">Uncharacterized protein</fullName>
    </submittedName>
</protein>
<dbReference type="Proteomes" id="UP000013964">
    <property type="component" value="Chromosome"/>
</dbReference>
<evidence type="ECO:0000313" key="3">
    <source>
        <dbReference type="Proteomes" id="UP000013964"/>
    </source>
</evidence>
<accession>R4U253</accession>
<keyword evidence="1" id="KW-1133">Transmembrane helix</keyword>
<proteinExistence type="predicted"/>
<reference evidence="2 3" key="1">
    <citation type="journal article" date="2013" name="Genome Biol. Evol.">
        <title>Complete genomes of two dipteran-associated spiroplasmas provided insights into the origin, dynamics, and impacts of viral invasion in spiroplasma.</title>
        <authorList>
            <person name="Ku C."/>
            <person name="Lo W.S."/>
            <person name="Chen L.L."/>
            <person name="Kuo C.H."/>
        </authorList>
    </citation>
    <scope>NUCLEOTIDE SEQUENCE [LARGE SCALE GENOMIC DNA]</scope>
    <source>
        <strain evidence="2 3">DF-1</strain>
    </source>
</reference>
<dbReference type="STRING" id="1276227.SCHRY_v1c08520"/>
<sequence>MKSKNLSAREVIERIFKSGQKPLWKSKRFISFISAIVLIGGSGITTGAILAARTQEEGIYYKFDDKYFSSQESVANYARTAATTRSLGYNTNNYLFDGQTFGTKETLNKYLMQKFPVNTVKTIRNPGNYTINSSGELSRDVISASYEQPVTVYRGNDGSAYLNKTDALSTFQNYQKVYNIEGELRYNEYEARELYENSIKKKLENTDNSKTECYIQGAICQTEQEIKSWLRNGIKNGFEYQGQYFSDYNYSEYKTVMANIDDYTVNKYVKEVVNPDKNSYWISHDLAANNTGYFVGPKYVETSQKLTSAKFEEVSSYTPSALLFMTLTSTFNNIATNLYEKDVENYNNWNKENLLDFLIWLADQKMLNNKLIKKFIELRKTLNISDQLLQDSTIGLGDITDPTFTDFHKLLVAMKRMITYQKVYASSVENGAKQLEQLFKEIIVEILNNNRETMTFLFENDDLDKNRGADFLLNKEIEFNDIYNMFLNESDFFESSSDKLAVLNGLQKLESAIDNIVGMINGVGALKDSMKKNYTDNNTSDSKVQEERQKTNQKVQQGLNEKANEINDKMHIKDKKNKKIEPRFVGAFLKGFAAAWEISKSLSFISIKTLEFKIDNEHSLYYMVPTFRIPVLGIDLKTPQPQTKITELSASALKYMLPSDLEAKDQKLYEFNDHYYLSKENAKSDLIEAIYLHPERYLPNKKLMMSIMAQDIPYTLPSQISDANICGSTSNDDDCITQADYDTKLSEEKNKFVKEMFDEYFVPNKKEFYLDGFGHYFETQQEALASLKENVAQANFNVSYQYTTKTGKSILADSLNEIQDFVTNNEIIDSKAVINSDLITTSNYDSLSNYIGLNFDVYELTYFGDKKYFMSAMQAWNYVLNHVNYQTLNFDANAKTFAFGKHEFFSENDFMRWVELNTVQVSAKEANGKVVN</sequence>
<feature type="transmembrane region" description="Helical" evidence="1">
    <location>
        <begin position="29"/>
        <end position="52"/>
    </location>
</feature>
<evidence type="ECO:0000313" key="2">
    <source>
        <dbReference type="EMBL" id="AGM25427.1"/>
    </source>
</evidence>
<keyword evidence="1" id="KW-0472">Membrane</keyword>
<gene>
    <name evidence="2" type="ORF">SCHRY_v1c08520</name>
</gene>
<keyword evidence="3" id="KW-1185">Reference proteome</keyword>
<keyword evidence="1" id="KW-0812">Transmembrane</keyword>